<dbReference type="AlphaFoldDB" id="A0A4Y6PYL0"/>
<accession>A0A5B8YDJ0</accession>
<dbReference type="SUPFAM" id="SSF49464">
    <property type="entry name" value="Carboxypeptidase regulatory domain-like"/>
    <property type="match status" value="2"/>
</dbReference>
<gene>
    <name evidence="3" type="ORF">FIV42_22500</name>
</gene>
<evidence type="ECO:0000313" key="3">
    <source>
        <dbReference type="EMBL" id="QDG53412.1"/>
    </source>
</evidence>
<protein>
    <submittedName>
        <fullName evidence="3">Carboxypeptidase regulatory-like domain-containing protein</fullName>
    </submittedName>
</protein>
<proteinExistence type="predicted"/>
<dbReference type="Pfam" id="PF13620">
    <property type="entry name" value="CarboxypepD_reg"/>
    <property type="match status" value="1"/>
</dbReference>
<dbReference type="EMBL" id="CP041186">
    <property type="protein sequence ID" value="QDG53412.1"/>
    <property type="molecule type" value="Genomic_DNA"/>
</dbReference>
<keyword evidence="3" id="KW-0645">Protease</keyword>
<reference evidence="3 4" key="1">
    <citation type="submission" date="2019-06" db="EMBL/GenBank/DDBJ databases">
        <title>Persicimonas caeni gen. nov., sp. nov., a predatory bacterium isolated from solar saltern.</title>
        <authorList>
            <person name="Wang S."/>
        </authorList>
    </citation>
    <scope>NUCLEOTIDE SEQUENCE [LARGE SCALE GENOMIC DNA]</scope>
    <source>
        <strain evidence="3 4">YN101</strain>
    </source>
</reference>
<feature type="region of interest" description="Disordered" evidence="1">
    <location>
        <begin position="469"/>
        <end position="489"/>
    </location>
</feature>
<organism evidence="3 4">
    <name type="scientific">Persicimonas caeni</name>
    <dbReference type="NCBI Taxonomy" id="2292766"/>
    <lineage>
        <taxon>Bacteria</taxon>
        <taxon>Deltaproteobacteria</taxon>
        <taxon>Bradymonadales</taxon>
        <taxon>Bradymonadaceae</taxon>
        <taxon>Persicimonas</taxon>
    </lineage>
</organism>
<keyword evidence="2" id="KW-0732">Signal</keyword>
<feature type="compositionally biased region" description="Low complexity" evidence="1">
    <location>
        <begin position="50"/>
        <end position="61"/>
    </location>
</feature>
<keyword evidence="3" id="KW-0121">Carboxypeptidase</keyword>
<feature type="region of interest" description="Disordered" evidence="1">
    <location>
        <begin position="49"/>
        <end position="95"/>
    </location>
</feature>
<evidence type="ECO:0000256" key="2">
    <source>
        <dbReference type="SAM" id="SignalP"/>
    </source>
</evidence>
<keyword evidence="4" id="KW-1185">Reference proteome</keyword>
<sequence length="679" mass="70029">MTQMDSQMGRMTMRRTRHRRWNRLFSALTVLCLAASLGACSDDQGGGSGNNANNNGGQDAATDTHEDASGSDIGPDAGSDASDAQSDASDAETQTSSLELTIFDIDGEPIDSANVTLAKPGASSASPATGQTNADGAVSFDELTSGRTLAMVEADGFAPATAVVDLPANTEAARSIHLLATGAPHPFDPTTDSELYEDRVHVSIPANSLVDAAGDDYTGAAQALITPLNPSTHERAGMPGPLEGVLEGDDDPTPMQSVFMADVQLQTDAGEPLSLKDGAQATLEFVLPDDLQDDYSLGEEIEAYWYDTDAGMWRQEGMGEVIESTYAAEKLAWTVDVSHFTWWNCDEPWYDKECVQVSVVDEASGAPVSGAQIYVDGVSYNGTSYGITGDSGVTCVDFKLGSTAQVSAAGSDGRTQIGDAVEISGTGTAATCSGMGDGDCQQVQIELAPPSCLSGTVVDEGGNPIEGATISGRYDGPFGTESETATSGPSGEYCLAVPRGAEVDVVVTHTDANGEFMTASSSVTAADASLVCGDDSCTDVDPLTPEVGQMSCISGEVMTNPGTNDFGPVSPGTHVYVFHGQRGDAAGMGDFVIDCTKPPEEWGTLLAETTTNADGSFCAPTPVAAVDVSVVAGKCGSQAERCLRVRGGVSVAQAASCGDGDCTDLIEPIYMFNECGEGP</sequence>
<dbReference type="Gene3D" id="2.60.40.1120">
    <property type="entry name" value="Carboxypeptidase-like, regulatory domain"/>
    <property type="match status" value="2"/>
</dbReference>
<feature type="compositionally biased region" description="Low complexity" evidence="1">
    <location>
        <begin position="70"/>
        <end position="88"/>
    </location>
</feature>
<evidence type="ECO:0000313" key="4">
    <source>
        <dbReference type="Proteomes" id="UP000315995"/>
    </source>
</evidence>
<dbReference type="OrthoDB" id="5478385at2"/>
<feature type="chain" id="PRO_5030106697" evidence="2">
    <location>
        <begin position="42"/>
        <end position="679"/>
    </location>
</feature>
<dbReference type="GO" id="GO:0004180">
    <property type="term" value="F:carboxypeptidase activity"/>
    <property type="evidence" value="ECO:0007669"/>
    <property type="project" value="UniProtKB-KW"/>
</dbReference>
<accession>A0A4Y6PYL0</accession>
<feature type="signal peptide" evidence="2">
    <location>
        <begin position="1"/>
        <end position="41"/>
    </location>
</feature>
<name>A0A4Y6PYL0_PERCE</name>
<keyword evidence="3" id="KW-0378">Hydrolase</keyword>
<dbReference type="Proteomes" id="UP000315995">
    <property type="component" value="Chromosome"/>
</dbReference>
<evidence type="ECO:0000256" key="1">
    <source>
        <dbReference type="SAM" id="MobiDB-lite"/>
    </source>
</evidence>
<dbReference type="InterPro" id="IPR008969">
    <property type="entry name" value="CarboxyPept-like_regulatory"/>
</dbReference>